<evidence type="ECO:0000256" key="5">
    <source>
        <dbReference type="ARBA" id="ARBA00022801"/>
    </source>
</evidence>
<dbReference type="InterPro" id="IPR013087">
    <property type="entry name" value="Znf_C2H2_type"/>
</dbReference>
<dbReference type="PROSITE" id="PS50157">
    <property type="entry name" value="ZINC_FINGER_C2H2_2"/>
    <property type="match status" value="3"/>
</dbReference>
<comment type="caution">
    <text evidence="10">The sequence shown here is derived from an EMBL/GenBank/DDBJ whole genome shotgun (WGS) entry which is preliminary data.</text>
</comment>
<evidence type="ECO:0000256" key="1">
    <source>
        <dbReference type="ARBA" id="ARBA00001968"/>
    </source>
</evidence>
<dbReference type="NCBIfam" id="TIGR00172">
    <property type="entry name" value="maf"/>
    <property type="match status" value="1"/>
</dbReference>
<dbReference type="SUPFAM" id="SSF57667">
    <property type="entry name" value="beta-beta-alpha zinc fingers"/>
    <property type="match status" value="2"/>
</dbReference>
<feature type="region of interest" description="Disordered" evidence="8">
    <location>
        <begin position="535"/>
        <end position="601"/>
    </location>
</feature>
<dbReference type="PANTHER" id="PTHR43213">
    <property type="entry name" value="BIFUNCTIONAL DTTP/UTP PYROPHOSPHATASE/METHYLTRANSFERASE PROTEIN-RELATED"/>
    <property type="match status" value="1"/>
</dbReference>
<dbReference type="PROSITE" id="PS00028">
    <property type="entry name" value="ZINC_FINGER_C2H2_1"/>
    <property type="match status" value="2"/>
</dbReference>
<organism evidence="10 11">
    <name type="scientific">Helicostylum pulchrum</name>
    <dbReference type="NCBI Taxonomy" id="562976"/>
    <lineage>
        <taxon>Eukaryota</taxon>
        <taxon>Fungi</taxon>
        <taxon>Fungi incertae sedis</taxon>
        <taxon>Mucoromycota</taxon>
        <taxon>Mucoromycotina</taxon>
        <taxon>Mucoromycetes</taxon>
        <taxon>Mucorales</taxon>
        <taxon>Mucorineae</taxon>
        <taxon>Mucoraceae</taxon>
        <taxon>Helicostylum</taxon>
    </lineage>
</organism>
<dbReference type="Proteomes" id="UP001476247">
    <property type="component" value="Unassembled WGS sequence"/>
</dbReference>
<dbReference type="HAMAP" id="MF_00528">
    <property type="entry name" value="Maf"/>
    <property type="match status" value="1"/>
</dbReference>
<protein>
    <recommendedName>
        <fullName evidence="9">C2H2-type domain-containing protein</fullName>
    </recommendedName>
</protein>
<dbReference type="InterPro" id="IPR029001">
    <property type="entry name" value="ITPase-like_fam"/>
</dbReference>
<dbReference type="Gene3D" id="3.90.950.10">
    <property type="match status" value="1"/>
</dbReference>
<sequence>MPLDLPVLKLLANKSIVLASASPRRREILESMGLKFSVVTTLKPDENDPAAYKTRADYVADTAYMKAKEVFDRCQQDPSLANVDIVIGADTVVVKDECVLEKPRDRNHAIEMLQQLSGQRHYVLTGVQIIYKTEQGKFERCQFVERTNVLFSKLDTETMNAYVDSGEPFDKAGGYGIQGEAALFVESIEGDYWNVNIMENSNFTSVTSNNDDSENASFVTMTAGMLPVALYSTEIPFSTPTMINDYYPTNTNTNYIHYANQQPHITTTPVVKSHNPSSVMYTPPPYSQQQTNFVPMLDITTTNIMNNFNSMEIDDYFTPTTMDSMFTSTTIYSPSTNSVNSSAMIMSPTSTHLMSPTQPMDTFVTPSTTPYHQLMMENHVYAEAPMVPTNIGMNYNNNNQGIMYNGTDDMILPHHLHQHHHPHHAGQPYIDRKGRRPLPRRHTVSTPYATNMINKGKEPVIETKSELNVNVSQPVTKSRKSSLKAKRHRSLGKLDIYATSSSPPPIPDISTNFEPLSTKLELWTHEQLLERVKELEKEKEDSVTQNSSSGKLNEVTPDEGGASNNSTTVKTPMFQKTCTNKVRSASHTDTEMEEDEEEEDDPQTCKWDNCILELNSLDDLINHVKTDHIGSGKANYYCCWKDCVRKQKPFTKRHKMHNHLRTHTGERPFECLEPDCGKRFSRPDSLTTHAKIHSNIRPYICNFIDCGKACGKAYYHLRSLRKHERSHQLKVDTHTPPPPLPVVMSNVTHPDDLDVVREEVYSDWGLSAQAAVFNIMDRGDNSFI</sequence>
<keyword evidence="5" id="KW-0378">Hydrolase</keyword>
<comment type="cofactor">
    <cofactor evidence="1">
        <name>a divalent metal cation</name>
        <dbReference type="ChEBI" id="CHEBI:60240"/>
    </cofactor>
</comment>
<evidence type="ECO:0000313" key="10">
    <source>
        <dbReference type="EMBL" id="GAA5806146.1"/>
    </source>
</evidence>
<feature type="compositionally biased region" description="Acidic residues" evidence="8">
    <location>
        <begin position="591"/>
        <end position="601"/>
    </location>
</feature>
<dbReference type="PANTHER" id="PTHR43213:SF5">
    <property type="entry name" value="BIFUNCTIONAL DTTP_UTP PYROPHOSPHATASE_METHYLTRANSFERASE PROTEIN-RELATED"/>
    <property type="match status" value="1"/>
</dbReference>
<keyword evidence="4 7" id="KW-0863">Zinc-finger</keyword>
<dbReference type="InterPro" id="IPR036236">
    <property type="entry name" value="Znf_C2H2_sf"/>
</dbReference>
<keyword evidence="6" id="KW-0862">Zinc</keyword>
<feature type="domain" description="C2H2-type" evidence="9">
    <location>
        <begin position="704"/>
        <end position="739"/>
    </location>
</feature>
<dbReference type="SUPFAM" id="SSF52972">
    <property type="entry name" value="ITPase-like"/>
    <property type="match status" value="1"/>
</dbReference>
<dbReference type="Pfam" id="PF02545">
    <property type="entry name" value="Maf"/>
    <property type="match status" value="1"/>
</dbReference>
<keyword evidence="3" id="KW-0677">Repeat</keyword>
<accession>A0ABP9YGS3</accession>
<evidence type="ECO:0000256" key="7">
    <source>
        <dbReference type="PROSITE-ProRule" id="PRU00042"/>
    </source>
</evidence>
<gene>
    <name evidence="10" type="ORF">HPULCUR_011676</name>
</gene>
<dbReference type="CDD" id="cd00555">
    <property type="entry name" value="Maf"/>
    <property type="match status" value="1"/>
</dbReference>
<evidence type="ECO:0000256" key="8">
    <source>
        <dbReference type="SAM" id="MobiDB-lite"/>
    </source>
</evidence>
<name>A0ABP9YGS3_9FUNG</name>
<dbReference type="InterPro" id="IPR003697">
    <property type="entry name" value="Maf-like"/>
</dbReference>
<evidence type="ECO:0000256" key="4">
    <source>
        <dbReference type="ARBA" id="ARBA00022771"/>
    </source>
</evidence>
<keyword evidence="11" id="KW-1185">Reference proteome</keyword>
<dbReference type="Gene3D" id="3.30.160.60">
    <property type="entry name" value="Classic Zinc Finger"/>
    <property type="match status" value="4"/>
</dbReference>
<feature type="compositionally biased region" description="Polar residues" evidence="8">
    <location>
        <begin position="562"/>
        <end position="587"/>
    </location>
</feature>
<evidence type="ECO:0000256" key="2">
    <source>
        <dbReference type="ARBA" id="ARBA00022723"/>
    </source>
</evidence>
<dbReference type="Pfam" id="PF23561">
    <property type="entry name" value="zf-C2H2_15"/>
    <property type="match status" value="1"/>
</dbReference>
<reference evidence="10 11" key="1">
    <citation type="submission" date="2024-04" db="EMBL/GenBank/DDBJ databases">
        <title>genome sequences of Mucor flavus KT1a and Helicostylum pulchrum KT1b strains isolation_sourced from the surface of a dry-aged beef.</title>
        <authorList>
            <person name="Toyotome T."/>
            <person name="Hosono M."/>
            <person name="Torimaru M."/>
            <person name="Fukuda K."/>
            <person name="Mikami N."/>
        </authorList>
    </citation>
    <scope>NUCLEOTIDE SEQUENCE [LARGE SCALE GENOMIC DNA]</scope>
    <source>
        <strain evidence="10 11">KT1b</strain>
    </source>
</reference>
<evidence type="ECO:0000256" key="3">
    <source>
        <dbReference type="ARBA" id="ARBA00022737"/>
    </source>
</evidence>
<keyword evidence="2" id="KW-0479">Metal-binding</keyword>
<evidence type="ECO:0000313" key="11">
    <source>
        <dbReference type="Proteomes" id="UP001476247"/>
    </source>
</evidence>
<dbReference type="InterPro" id="IPR056436">
    <property type="entry name" value="Znf-C2H2_ZIC1-5/GLI1-3-like"/>
</dbReference>
<feature type="domain" description="C2H2-type" evidence="9">
    <location>
        <begin position="669"/>
        <end position="698"/>
    </location>
</feature>
<dbReference type="SMART" id="SM00355">
    <property type="entry name" value="ZnF_C2H2"/>
    <property type="match status" value="4"/>
</dbReference>
<evidence type="ECO:0000256" key="6">
    <source>
        <dbReference type="ARBA" id="ARBA00022833"/>
    </source>
</evidence>
<proteinExistence type="inferred from homology"/>
<evidence type="ECO:0000259" key="9">
    <source>
        <dbReference type="PROSITE" id="PS50157"/>
    </source>
</evidence>
<dbReference type="EMBL" id="BAABUJ010000058">
    <property type="protein sequence ID" value="GAA5806146.1"/>
    <property type="molecule type" value="Genomic_DNA"/>
</dbReference>
<feature type="domain" description="C2H2-type" evidence="9">
    <location>
        <begin position="641"/>
        <end position="668"/>
    </location>
</feature>